<dbReference type="EMBL" id="JXQQ01000010">
    <property type="protein sequence ID" value="KIQ35317.1"/>
    <property type="molecule type" value="Genomic_DNA"/>
</dbReference>
<proteinExistence type="predicted"/>
<dbReference type="Proteomes" id="UP000032067">
    <property type="component" value="Unassembled WGS sequence"/>
</dbReference>
<evidence type="ECO:0008006" key="3">
    <source>
        <dbReference type="Google" id="ProtNLM"/>
    </source>
</evidence>
<sequence length="564" mass="62689">MLAVAGGWGVGKTHLWRTTLDTARVSETLGLRSYGYVSLFGLSSLDQLKLSLFESTLMLTPDAETKSVWGRVQSAIGDRVRLGYVAGPKALRQQLTSDAVTGARLSRRYADGMPFAIASISKALSPLYFSAVHDQLVCIDDIERRGEGLKLNELLGLITFLKEERRCRVALLLNSDSLSDGDKKLFESQLEKVIDIHVRMAPTSQESVAIAFGEQPDQITAQIAERASVLGIRNVRVLRRIARLIGSAKVHFAGFHPKVAERAIFILTVVGWVIYEPAEAPTSWHNEAVEAANSPGDWHAFAAEDESRTPTKDDETMSRYGYTFLNNFDLTLIKEAQRGFFDPALLRKIGAEMQREIETLESNATIQEAWNIVFDSFDNNEEEAAEKIFTVTSQCREFASLSDLNRAVAFLETLGASDKVDELLSLYKVARASDASFWSLEDQWILGKFEPSVAAIARTMHQEELPFDPEEALIKIGERSGNSQDDSRLAMLGPDGMKNLFMSMKGRRMRNVVVGSLQYASLTNPDPQQQKLLANARQALEEIASSSPLNKWRVERYSGVRAGK</sequence>
<comment type="caution">
    <text evidence="1">The sequence shown here is derived from an EMBL/GenBank/DDBJ whole genome shotgun (WGS) entry which is preliminary data.</text>
</comment>
<evidence type="ECO:0000313" key="1">
    <source>
        <dbReference type="EMBL" id="KIQ35317.1"/>
    </source>
</evidence>
<organism evidence="1 2">
    <name type="scientific">Variovorax paradoxus</name>
    <dbReference type="NCBI Taxonomy" id="34073"/>
    <lineage>
        <taxon>Bacteria</taxon>
        <taxon>Pseudomonadati</taxon>
        <taxon>Pseudomonadota</taxon>
        <taxon>Betaproteobacteria</taxon>
        <taxon>Burkholderiales</taxon>
        <taxon>Comamonadaceae</taxon>
        <taxon>Variovorax</taxon>
    </lineage>
</organism>
<protein>
    <recommendedName>
        <fullName evidence="3">KAP NTPase domain-containing protein</fullName>
    </recommendedName>
</protein>
<evidence type="ECO:0000313" key="2">
    <source>
        <dbReference type="Proteomes" id="UP000032067"/>
    </source>
</evidence>
<gene>
    <name evidence="1" type="ORF">RT97_05275</name>
</gene>
<name>A0A0D0LAM6_VARPD</name>
<reference evidence="1 2" key="1">
    <citation type="submission" date="2014-12" db="EMBL/GenBank/DDBJ databases">
        <title>16Stimator: statistical estimation of ribosomal gene copy numbers from draft genome assemblies.</title>
        <authorList>
            <person name="Perisin M.A."/>
            <person name="Vetter M."/>
            <person name="Gilbert J.A."/>
            <person name="Bergelson J."/>
        </authorList>
    </citation>
    <scope>NUCLEOTIDE SEQUENCE [LARGE SCALE GENOMIC DNA]</scope>
    <source>
        <strain evidence="1 2">MEDvA23</strain>
    </source>
</reference>
<accession>A0A0D0LAM6</accession>
<dbReference type="AlphaFoldDB" id="A0A0D0LAM6"/>